<proteinExistence type="predicted"/>
<evidence type="ECO:0000256" key="1">
    <source>
        <dbReference type="SAM" id="Phobius"/>
    </source>
</evidence>
<sequence>MSRNFTVLFRHHTVSAARERKPTIDQVENKNNKHSYHSLVLALLLSFSRKWPLSCLHLHLYLIHSPLLLSWGFMSWIILANPNLPGPKPSQC</sequence>
<name>A0ABR4PK29_9HELO</name>
<organism evidence="2 3">
    <name type="scientific">Phlyctema vagabunda</name>
    <dbReference type="NCBI Taxonomy" id="108571"/>
    <lineage>
        <taxon>Eukaryota</taxon>
        <taxon>Fungi</taxon>
        <taxon>Dikarya</taxon>
        <taxon>Ascomycota</taxon>
        <taxon>Pezizomycotina</taxon>
        <taxon>Leotiomycetes</taxon>
        <taxon>Helotiales</taxon>
        <taxon>Dermateaceae</taxon>
        <taxon>Phlyctema</taxon>
    </lineage>
</organism>
<evidence type="ECO:0000313" key="3">
    <source>
        <dbReference type="Proteomes" id="UP001629113"/>
    </source>
</evidence>
<reference evidence="2 3" key="1">
    <citation type="submission" date="2024-06" db="EMBL/GenBank/DDBJ databases">
        <title>Complete genome of Phlyctema vagabunda strain 19-DSS-EL-015.</title>
        <authorList>
            <person name="Fiorenzani C."/>
        </authorList>
    </citation>
    <scope>NUCLEOTIDE SEQUENCE [LARGE SCALE GENOMIC DNA]</scope>
    <source>
        <strain evidence="2 3">19-DSS-EL-015</strain>
    </source>
</reference>
<comment type="caution">
    <text evidence="2">The sequence shown here is derived from an EMBL/GenBank/DDBJ whole genome shotgun (WGS) entry which is preliminary data.</text>
</comment>
<keyword evidence="3" id="KW-1185">Reference proteome</keyword>
<dbReference type="EMBL" id="JBFCZG010000004">
    <property type="protein sequence ID" value="KAL3423709.1"/>
    <property type="molecule type" value="Genomic_DNA"/>
</dbReference>
<keyword evidence="1" id="KW-1133">Transmembrane helix</keyword>
<keyword evidence="1" id="KW-0812">Transmembrane</keyword>
<protein>
    <submittedName>
        <fullName evidence="2">Uncharacterized protein</fullName>
    </submittedName>
</protein>
<gene>
    <name evidence="2" type="ORF">PVAG01_05456</name>
</gene>
<dbReference type="Proteomes" id="UP001629113">
    <property type="component" value="Unassembled WGS sequence"/>
</dbReference>
<evidence type="ECO:0000313" key="2">
    <source>
        <dbReference type="EMBL" id="KAL3423709.1"/>
    </source>
</evidence>
<keyword evidence="1" id="KW-0472">Membrane</keyword>
<accession>A0ABR4PK29</accession>
<feature type="transmembrane region" description="Helical" evidence="1">
    <location>
        <begin position="58"/>
        <end position="79"/>
    </location>
</feature>